<feature type="transmembrane region" description="Helical" evidence="2">
    <location>
        <begin position="12"/>
        <end position="29"/>
    </location>
</feature>
<feature type="compositionally biased region" description="Low complexity" evidence="1">
    <location>
        <begin position="209"/>
        <end position="220"/>
    </location>
</feature>
<keyword evidence="2" id="KW-0812">Transmembrane</keyword>
<keyword evidence="2" id="KW-1133">Transmembrane helix</keyword>
<dbReference type="EMBL" id="BMQA01000054">
    <property type="protein sequence ID" value="GGJ57645.1"/>
    <property type="molecule type" value="Genomic_DNA"/>
</dbReference>
<feature type="transmembrane region" description="Helical" evidence="2">
    <location>
        <begin position="86"/>
        <end position="104"/>
    </location>
</feature>
<feature type="transmembrane region" description="Helical" evidence="2">
    <location>
        <begin position="63"/>
        <end position="80"/>
    </location>
</feature>
<feature type="transmembrane region" description="Helical" evidence="2">
    <location>
        <begin position="140"/>
        <end position="161"/>
    </location>
</feature>
<name>A0A917LED1_9ACTN</name>
<organism evidence="3 4">
    <name type="scientific">Streptomyces brasiliensis</name>
    <dbReference type="NCBI Taxonomy" id="1954"/>
    <lineage>
        <taxon>Bacteria</taxon>
        <taxon>Bacillati</taxon>
        <taxon>Actinomycetota</taxon>
        <taxon>Actinomycetes</taxon>
        <taxon>Kitasatosporales</taxon>
        <taxon>Streptomycetaceae</taxon>
        <taxon>Streptomyces</taxon>
    </lineage>
</organism>
<feature type="transmembrane region" description="Helical" evidence="2">
    <location>
        <begin position="116"/>
        <end position="134"/>
    </location>
</feature>
<protein>
    <submittedName>
        <fullName evidence="3">Uncharacterized protein</fullName>
    </submittedName>
</protein>
<evidence type="ECO:0000256" key="1">
    <source>
        <dbReference type="SAM" id="MobiDB-lite"/>
    </source>
</evidence>
<reference evidence="3" key="1">
    <citation type="journal article" date="2014" name="Int. J. Syst. Evol. Microbiol.">
        <title>Complete genome sequence of Corynebacterium casei LMG S-19264T (=DSM 44701T), isolated from a smear-ripened cheese.</title>
        <authorList>
            <consortium name="US DOE Joint Genome Institute (JGI-PGF)"/>
            <person name="Walter F."/>
            <person name="Albersmeier A."/>
            <person name="Kalinowski J."/>
            <person name="Ruckert C."/>
        </authorList>
    </citation>
    <scope>NUCLEOTIDE SEQUENCE</scope>
    <source>
        <strain evidence="3">JCM 3086</strain>
    </source>
</reference>
<feature type="compositionally biased region" description="Basic residues" evidence="1">
    <location>
        <begin position="180"/>
        <end position="191"/>
    </location>
</feature>
<reference evidence="3" key="2">
    <citation type="submission" date="2020-09" db="EMBL/GenBank/DDBJ databases">
        <authorList>
            <person name="Sun Q."/>
            <person name="Ohkuma M."/>
        </authorList>
    </citation>
    <scope>NUCLEOTIDE SEQUENCE</scope>
    <source>
        <strain evidence="3">JCM 3086</strain>
    </source>
</reference>
<proteinExistence type="predicted"/>
<comment type="caution">
    <text evidence="3">The sequence shown here is derived from an EMBL/GenBank/DDBJ whole genome shotgun (WGS) entry which is preliminary data.</text>
</comment>
<dbReference type="Proteomes" id="UP000657574">
    <property type="component" value="Unassembled WGS sequence"/>
</dbReference>
<keyword evidence="4" id="KW-1185">Reference proteome</keyword>
<gene>
    <name evidence="3" type="ORF">GCM10010121_080300</name>
</gene>
<accession>A0A917LED1</accession>
<keyword evidence="2" id="KW-0472">Membrane</keyword>
<feature type="transmembrane region" description="Helical" evidence="2">
    <location>
        <begin position="35"/>
        <end position="51"/>
    </location>
</feature>
<dbReference type="AlphaFoldDB" id="A0A917LED1"/>
<evidence type="ECO:0000313" key="4">
    <source>
        <dbReference type="Proteomes" id="UP000657574"/>
    </source>
</evidence>
<feature type="region of interest" description="Disordered" evidence="1">
    <location>
        <begin position="179"/>
        <end position="269"/>
    </location>
</feature>
<evidence type="ECO:0000256" key="2">
    <source>
        <dbReference type="SAM" id="Phobius"/>
    </source>
</evidence>
<sequence length="269" mass="28510">MTEKLIRNAYEAGLTMAAVLLAWAATLWLEGVAGLHTDAVVLAVALTVTLARTQRTADVRGRLTAFALLPAVAAVCALTGRLIAAHYALGAAVYTVAISLAIWIRRYGPAATRAGTLLTLPLVALLVVPGPALPSEAQGALVSWAWSALIGVLACGSVWLVQAVGDRYGPWPAGPEAEVRRRRASRLRPRPSTRMAVQMGWRSPWPSPSAGFSSTTTGRGRSSRRMSRRAATGAERTSCARESSGWSAPARARCWPPGWRLPGSPGGRR</sequence>
<evidence type="ECO:0000313" key="3">
    <source>
        <dbReference type="EMBL" id="GGJ57645.1"/>
    </source>
</evidence>